<sequence>MVFACRNCDYQEKATTNRVYRHVVSYVPSEQNTINADILSDSTLPRTNTLPCPKCGYEEVLYFQSQSLNPEAKMTLYYVCCNSNCMYKWTS</sequence>
<dbReference type="AlphaFoldDB" id="A0A1R1PSD4"/>
<comment type="subunit">
    <text evidence="1">Component of the RNA polymerase II (Pol II) complex consisting of 12 subunits.</text>
</comment>
<dbReference type="GO" id="GO:0005665">
    <property type="term" value="C:RNA polymerase II, core complex"/>
    <property type="evidence" value="ECO:0007669"/>
    <property type="project" value="TreeGrafter"/>
</dbReference>
<keyword evidence="3" id="KW-0479">Metal-binding</keyword>
<comment type="caution">
    <text evidence="9">The sequence shown here is derived from an EMBL/GenBank/DDBJ whole genome shotgun (WGS) entry which is preliminary data.</text>
</comment>
<dbReference type="InterPro" id="IPR034012">
    <property type="entry name" value="Zn_ribbon_RPB9_C"/>
</dbReference>
<protein>
    <recommendedName>
        <fullName evidence="2">DNA-directed RNA polymerase II subunit RPB9</fullName>
    </recommendedName>
    <alternativeName>
        <fullName evidence="6">DNA-directed RNA polymerase II subunit 9</fullName>
    </alternativeName>
</protein>
<evidence type="ECO:0000256" key="5">
    <source>
        <dbReference type="ARBA" id="ARBA00022833"/>
    </source>
</evidence>
<dbReference type="GO" id="GO:0006367">
    <property type="term" value="P:transcription initiation at RNA polymerase II promoter"/>
    <property type="evidence" value="ECO:0007669"/>
    <property type="project" value="TreeGrafter"/>
</dbReference>
<evidence type="ECO:0000256" key="6">
    <source>
        <dbReference type="ARBA" id="ARBA00042129"/>
    </source>
</evidence>
<keyword evidence="5" id="KW-0862">Zinc</keyword>
<evidence type="ECO:0000313" key="10">
    <source>
        <dbReference type="Proteomes" id="UP000188320"/>
    </source>
</evidence>
<dbReference type="PROSITE" id="PS51133">
    <property type="entry name" value="ZF_TFIIS_2"/>
    <property type="match status" value="1"/>
</dbReference>
<organism evidence="9 10">
    <name type="scientific">Zancudomyces culisetae</name>
    <name type="common">Gut fungus</name>
    <name type="synonym">Smittium culisetae</name>
    <dbReference type="NCBI Taxonomy" id="1213189"/>
    <lineage>
        <taxon>Eukaryota</taxon>
        <taxon>Fungi</taxon>
        <taxon>Fungi incertae sedis</taxon>
        <taxon>Zoopagomycota</taxon>
        <taxon>Kickxellomycotina</taxon>
        <taxon>Harpellomycetes</taxon>
        <taxon>Harpellales</taxon>
        <taxon>Legeriomycetaceae</taxon>
        <taxon>Zancudomyces</taxon>
    </lineage>
</organism>
<dbReference type="PANTHER" id="PTHR11239:SF1">
    <property type="entry name" value="DNA-DIRECTED RNA POLYMERASE II SUBUNIT RPB9"/>
    <property type="match status" value="1"/>
</dbReference>
<evidence type="ECO:0000256" key="4">
    <source>
        <dbReference type="ARBA" id="ARBA00022771"/>
    </source>
</evidence>
<dbReference type="Proteomes" id="UP000188320">
    <property type="component" value="Unassembled WGS sequence"/>
</dbReference>
<evidence type="ECO:0000313" key="9">
    <source>
        <dbReference type="EMBL" id="OMH83895.1"/>
    </source>
</evidence>
<dbReference type="PANTHER" id="PTHR11239">
    <property type="entry name" value="DNA-DIRECTED RNA POLYMERASE"/>
    <property type="match status" value="1"/>
</dbReference>
<dbReference type="Gene3D" id="2.20.25.10">
    <property type="match status" value="2"/>
</dbReference>
<evidence type="ECO:0000256" key="7">
    <source>
        <dbReference type="PROSITE-ProRule" id="PRU00472"/>
    </source>
</evidence>
<dbReference type="GO" id="GO:0003899">
    <property type="term" value="F:DNA-directed RNA polymerase activity"/>
    <property type="evidence" value="ECO:0007669"/>
    <property type="project" value="InterPro"/>
</dbReference>
<dbReference type="GO" id="GO:0001193">
    <property type="term" value="P:maintenance of transcriptional fidelity during transcription elongation by RNA polymerase II"/>
    <property type="evidence" value="ECO:0007669"/>
    <property type="project" value="TreeGrafter"/>
</dbReference>
<dbReference type="SUPFAM" id="SSF57783">
    <property type="entry name" value="Zinc beta-ribbon"/>
    <property type="match status" value="1"/>
</dbReference>
<keyword evidence="10" id="KW-1185">Reference proteome</keyword>
<gene>
    <name evidence="9" type="ORF">AX774_g2593</name>
</gene>
<evidence type="ECO:0000259" key="8">
    <source>
        <dbReference type="PROSITE" id="PS51133"/>
    </source>
</evidence>
<dbReference type="SMART" id="SM00440">
    <property type="entry name" value="ZnF_C2C2"/>
    <property type="match status" value="1"/>
</dbReference>
<dbReference type="OrthoDB" id="282270at2759"/>
<dbReference type="InterPro" id="IPR012164">
    <property type="entry name" value="Rpa12/Rpb9/Rpc10/TFS"/>
</dbReference>
<dbReference type="EMBL" id="LSSK01000291">
    <property type="protein sequence ID" value="OMH83895.1"/>
    <property type="molecule type" value="Genomic_DNA"/>
</dbReference>
<feature type="domain" description="TFIIS-type" evidence="8">
    <location>
        <begin position="48"/>
        <end position="90"/>
    </location>
</feature>
<dbReference type="CDD" id="cd10508">
    <property type="entry name" value="Zn-ribbon_RPB9"/>
    <property type="match status" value="1"/>
</dbReference>
<name>A0A1R1PSD4_ZANCU</name>
<dbReference type="Pfam" id="PF01096">
    <property type="entry name" value="Zn_ribbon_TFIIS"/>
    <property type="match status" value="1"/>
</dbReference>
<dbReference type="GO" id="GO:0003676">
    <property type="term" value="F:nucleic acid binding"/>
    <property type="evidence" value="ECO:0007669"/>
    <property type="project" value="InterPro"/>
</dbReference>
<evidence type="ECO:0000256" key="3">
    <source>
        <dbReference type="ARBA" id="ARBA00022723"/>
    </source>
</evidence>
<dbReference type="GO" id="GO:0008270">
    <property type="term" value="F:zinc ion binding"/>
    <property type="evidence" value="ECO:0007669"/>
    <property type="project" value="UniProtKB-KW"/>
</dbReference>
<proteinExistence type="predicted"/>
<keyword evidence="4 7" id="KW-0863">Zinc-finger</keyword>
<evidence type="ECO:0000256" key="1">
    <source>
        <dbReference type="ARBA" id="ARBA00011730"/>
    </source>
</evidence>
<dbReference type="InterPro" id="IPR001222">
    <property type="entry name" value="Znf_TFIIS"/>
</dbReference>
<keyword evidence="9" id="KW-0240">DNA-directed RNA polymerase</keyword>
<dbReference type="GO" id="GO:0006283">
    <property type="term" value="P:transcription-coupled nucleotide-excision repair"/>
    <property type="evidence" value="ECO:0007669"/>
    <property type="project" value="TreeGrafter"/>
</dbReference>
<accession>A0A1R1PSD4</accession>
<evidence type="ECO:0000256" key="2">
    <source>
        <dbReference type="ARBA" id="ARBA00015926"/>
    </source>
</evidence>
<reference evidence="10" key="1">
    <citation type="submission" date="2017-01" db="EMBL/GenBank/DDBJ databases">
        <authorList>
            <person name="Wang Y."/>
            <person name="White M."/>
            <person name="Kvist S."/>
            <person name="Moncalvo J.-M."/>
        </authorList>
    </citation>
    <scope>NUCLEOTIDE SEQUENCE [LARGE SCALE GENOMIC DNA]</scope>
    <source>
        <strain evidence="10">COL-18-3</strain>
    </source>
</reference>
<keyword evidence="9" id="KW-0804">Transcription</keyword>